<dbReference type="InterPro" id="IPR050583">
    <property type="entry name" value="Mycobacterial_A85_antigen"/>
</dbReference>
<dbReference type="AlphaFoldDB" id="A0A329U4R5"/>
<dbReference type="InterPro" id="IPR000801">
    <property type="entry name" value="Esterase-like"/>
</dbReference>
<dbReference type="SUPFAM" id="SSF53474">
    <property type="entry name" value="alpha/beta-Hydrolases"/>
    <property type="match status" value="1"/>
</dbReference>
<accession>A0A329U4R5</accession>
<dbReference type="RefSeq" id="WP_112091538.1">
    <property type="nucleotide sequence ID" value="NZ_PRLD01000012.1"/>
</dbReference>
<dbReference type="Gene3D" id="3.40.50.1820">
    <property type="entry name" value="alpha/beta hydrolase"/>
    <property type="match status" value="1"/>
</dbReference>
<dbReference type="EMBL" id="PRLD01000012">
    <property type="protein sequence ID" value="RAW56270.1"/>
    <property type="molecule type" value="Genomic_DNA"/>
</dbReference>
<dbReference type="Pfam" id="PF00756">
    <property type="entry name" value="Esterase"/>
    <property type="match status" value="1"/>
</dbReference>
<organism evidence="1 2">
    <name type="scientific">Faecalibacterium prausnitzii</name>
    <dbReference type="NCBI Taxonomy" id="853"/>
    <lineage>
        <taxon>Bacteria</taxon>
        <taxon>Bacillati</taxon>
        <taxon>Bacillota</taxon>
        <taxon>Clostridia</taxon>
        <taxon>Eubacteriales</taxon>
        <taxon>Oscillospiraceae</taxon>
        <taxon>Faecalibacterium</taxon>
    </lineage>
</organism>
<name>A0A329U4R5_9FIRM</name>
<evidence type="ECO:0000313" key="1">
    <source>
        <dbReference type="EMBL" id="RAW56270.1"/>
    </source>
</evidence>
<reference evidence="1 2" key="1">
    <citation type="submission" date="2018-02" db="EMBL/GenBank/DDBJ databases">
        <title>Complete genome sequencing of Faecalibacterium prausnitzii strains isolated from the human gut.</title>
        <authorList>
            <person name="Fitzgerald B.C."/>
            <person name="Shkoporov A.N."/>
            <person name="Ross P.R."/>
            <person name="Hill C."/>
        </authorList>
    </citation>
    <scope>NUCLEOTIDE SEQUENCE [LARGE SCALE GENOMIC DNA]</scope>
    <source>
        <strain evidence="1 2">APC923/51-1</strain>
    </source>
</reference>
<dbReference type="PANTHER" id="PTHR48098">
    <property type="entry name" value="ENTEROCHELIN ESTERASE-RELATED"/>
    <property type="match status" value="1"/>
</dbReference>
<evidence type="ECO:0000313" key="2">
    <source>
        <dbReference type="Proteomes" id="UP000251281"/>
    </source>
</evidence>
<dbReference type="PANTHER" id="PTHR48098:SF3">
    <property type="entry name" value="IRON(III) ENTEROBACTIN ESTERASE"/>
    <property type="match status" value="1"/>
</dbReference>
<protein>
    <submittedName>
        <fullName evidence="1">Esterase</fullName>
    </submittedName>
</protein>
<dbReference type="InterPro" id="IPR029058">
    <property type="entry name" value="AB_hydrolase_fold"/>
</dbReference>
<dbReference type="Proteomes" id="UP000251281">
    <property type="component" value="Unassembled WGS sequence"/>
</dbReference>
<proteinExistence type="predicted"/>
<sequence>MEMQYFKEYSPELGRDMECKLYGHAGRPMLYIPCQDGRFFDFENFHMTDTLAPWIESGQIMVLSIDTMDQETWSDAQGNPYWRIRRYEQWLHYITREAAPMLQHLAQQRNGWNDLPGIIAFGCSLGATHAVNLYLRRPDIFCGCLALSGIYTAHYGFGDYMDELVYMNSPVDYMKNFPEDHPYMQLFRNQKAVICCGQGDWEQPDTTWLLKRIFEAKHIPIWVDLWGHDVNHDWNWWYKQVAYYMPYILGQQ</sequence>
<comment type="caution">
    <text evidence="1">The sequence shown here is derived from an EMBL/GenBank/DDBJ whole genome shotgun (WGS) entry which is preliminary data.</text>
</comment>
<gene>
    <name evidence="1" type="ORF">C4N24_11550</name>
</gene>